<gene>
    <name evidence="1" type="ORF">J2Z56_003049</name>
    <name evidence="2" type="ORF">J2Z57_002917</name>
</gene>
<sequence length="165" mass="19184">MKQKIFMYLFIFSLLLILFQYVNSKNVFEDDIRTIEKSKAKVETLTDSIAVLHDKIFDLSHFNIEQNEDAITYFENKGLNVESLIPFVKDAIYENNVKGGNPLIPYAANEGHTMLINSIKVLNHKWIITDFSDGIFWGELLIKYEVINQNEVSFEVIDSLLYPLR</sequence>
<keyword evidence="4" id="KW-1185">Reference proteome</keyword>
<dbReference type="EMBL" id="JAGGJQ010000009">
    <property type="protein sequence ID" value="MBP1841117.1"/>
    <property type="molecule type" value="Genomic_DNA"/>
</dbReference>
<name>A0A9X0YLS2_9FLAO</name>
<dbReference type="Proteomes" id="UP001231587">
    <property type="component" value="Unassembled WGS sequence"/>
</dbReference>
<dbReference type="RefSeq" id="WP_057779436.1">
    <property type="nucleotide sequence ID" value="NZ_JAGGJQ010000009.1"/>
</dbReference>
<dbReference type="Proteomes" id="UP001138672">
    <property type="component" value="Unassembled WGS sequence"/>
</dbReference>
<evidence type="ECO:0008006" key="5">
    <source>
        <dbReference type="Google" id="ProtNLM"/>
    </source>
</evidence>
<evidence type="ECO:0000313" key="3">
    <source>
        <dbReference type="Proteomes" id="UP001138672"/>
    </source>
</evidence>
<evidence type="ECO:0000313" key="2">
    <source>
        <dbReference type="EMBL" id="MDQ0336463.1"/>
    </source>
</evidence>
<evidence type="ECO:0000313" key="4">
    <source>
        <dbReference type="Proteomes" id="UP001231587"/>
    </source>
</evidence>
<dbReference type="EMBL" id="JAUSUU010000009">
    <property type="protein sequence ID" value="MDQ0336463.1"/>
    <property type="molecule type" value="Genomic_DNA"/>
</dbReference>
<dbReference type="AlphaFoldDB" id="A0A9X0YLS2"/>
<dbReference type="OrthoDB" id="1451701at2"/>
<reference evidence="1" key="1">
    <citation type="submission" date="2021-03" db="EMBL/GenBank/DDBJ databases">
        <title>Genomic Encyclopedia of Type Strains, Phase IV (KMG-IV): sequencing the most valuable type-strain genomes for metagenomic binning, comparative biology and taxonomic classification.</title>
        <authorList>
            <person name="Goeker M."/>
        </authorList>
    </citation>
    <scope>NUCLEOTIDE SEQUENCE</scope>
    <source>
        <strain evidence="1">DSM 15523</strain>
        <strain evidence="2 4">DSM 16476</strain>
    </source>
</reference>
<protein>
    <recommendedName>
        <fullName evidence="5">Hydrolase</fullName>
    </recommendedName>
</protein>
<proteinExistence type="predicted"/>
<comment type="caution">
    <text evidence="1">The sequence shown here is derived from an EMBL/GenBank/DDBJ whole genome shotgun (WGS) entry which is preliminary data.</text>
</comment>
<accession>A0A9X0YLS2</accession>
<evidence type="ECO:0000313" key="1">
    <source>
        <dbReference type="EMBL" id="MBP1841117.1"/>
    </source>
</evidence>
<organism evidence="1 3">
    <name type="scientific">Formosa algae</name>
    <dbReference type="NCBI Taxonomy" id="225843"/>
    <lineage>
        <taxon>Bacteria</taxon>
        <taxon>Pseudomonadati</taxon>
        <taxon>Bacteroidota</taxon>
        <taxon>Flavobacteriia</taxon>
        <taxon>Flavobacteriales</taxon>
        <taxon>Flavobacteriaceae</taxon>
        <taxon>Formosa</taxon>
    </lineage>
</organism>